<dbReference type="SMART" id="SM00636">
    <property type="entry name" value="Glyco_18"/>
    <property type="match status" value="1"/>
</dbReference>
<evidence type="ECO:0000259" key="8">
    <source>
        <dbReference type="PROSITE" id="PS51910"/>
    </source>
</evidence>
<protein>
    <recommendedName>
        <fullName evidence="2">chitinase</fullName>
        <ecNumber evidence="2">3.2.1.14</ecNumber>
    </recommendedName>
</protein>
<dbReference type="PANTHER" id="PTHR11177:SF317">
    <property type="entry name" value="CHITINASE 12-RELATED"/>
    <property type="match status" value="1"/>
</dbReference>
<organism evidence="9 10">
    <name type="scientific">Flavimobilis rhizosphaerae</name>
    <dbReference type="NCBI Taxonomy" id="2775421"/>
    <lineage>
        <taxon>Bacteria</taxon>
        <taxon>Bacillati</taxon>
        <taxon>Actinomycetota</taxon>
        <taxon>Actinomycetes</taxon>
        <taxon>Micrococcales</taxon>
        <taxon>Jonesiaceae</taxon>
        <taxon>Flavimobilis</taxon>
    </lineage>
</organism>
<evidence type="ECO:0000256" key="3">
    <source>
        <dbReference type="ARBA" id="ARBA00022801"/>
    </source>
</evidence>
<proteinExistence type="inferred from homology"/>
<evidence type="ECO:0000256" key="6">
    <source>
        <dbReference type="RuleBase" id="RU000489"/>
    </source>
</evidence>
<dbReference type="Gene3D" id="3.10.50.10">
    <property type="match status" value="1"/>
</dbReference>
<comment type="similarity">
    <text evidence="7">Belongs to the glycosyl hydrolase 18 family.</text>
</comment>
<keyword evidence="10" id="KW-1185">Reference proteome</keyword>
<evidence type="ECO:0000313" key="9">
    <source>
        <dbReference type="EMBL" id="MBD9699808.1"/>
    </source>
</evidence>
<evidence type="ECO:0000256" key="1">
    <source>
        <dbReference type="ARBA" id="ARBA00000822"/>
    </source>
</evidence>
<dbReference type="PANTHER" id="PTHR11177">
    <property type="entry name" value="CHITINASE"/>
    <property type="match status" value="1"/>
</dbReference>
<dbReference type="Gene3D" id="3.20.20.80">
    <property type="entry name" value="Glycosidases"/>
    <property type="match status" value="1"/>
</dbReference>
<dbReference type="EC" id="3.2.1.14" evidence="2"/>
<dbReference type="Pfam" id="PF00704">
    <property type="entry name" value="Glyco_hydro_18"/>
    <property type="match status" value="1"/>
</dbReference>
<evidence type="ECO:0000256" key="4">
    <source>
        <dbReference type="ARBA" id="ARBA00023024"/>
    </source>
</evidence>
<keyword evidence="4" id="KW-0146">Chitin degradation</keyword>
<accession>A0ABR9DS27</accession>
<sequence length="458" mass="49144">MSDVTPILDGFRSVGYYASWKATVPGGPTLRRLFVDGDMGAHLTHLNYAFVNVAGSAEALDAARARGVRGLDGVQPYTAFLSDHEAPHGGQTDIAGNLVAEMLHLFSAEDSVAGVADTLDQPLAGILHQLRLLKDRLPHLRVLVSLGGWAWSRSFSAAVATPERRTALVASLVDVWLRGNLPLVDGRGGPGSAAGIFDGIDLDWEWPAMPAETQMPGNGVDLDHDRENFLAFAAELRTALDDLGTETGRTFEISAFLPASAEAAVAGGWATPEMFQALDFGNLQGYDLRGPWDATPGHQGNVYPDPDPARGSGRGLETVVATYVDAGVDPAQLNLGMADYGYGWRGCEREPWGPAEGLATQPDGSAALGWDGLRERGLEIVHDMVDGRFNATYGYDAERREWWTFDDPTAIEAKTRWAVAQGLGGIDHWEVAHDPDAELVRTGAETLRTLGRGPAARH</sequence>
<dbReference type="InterPro" id="IPR017853">
    <property type="entry name" value="GH"/>
</dbReference>
<dbReference type="InterPro" id="IPR011583">
    <property type="entry name" value="Chitinase_II/V-like_cat"/>
</dbReference>
<dbReference type="InterPro" id="IPR001223">
    <property type="entry name" value="Glyco_hydro18_cat"/>
</dbReference>
<comment type="catalytic activity">
    <reaction evidence="1">
        <text>Random endo-hydrolysis of N-acetyl-beta-D-glucosaminide (1-&gt;4)-beta-linkages in chitin and chitodextrins.</text>
        <dbReference type="EC" id="3.2.1.14"/>
    </reaction>
</comment>
<keyword evidence="5 6" id="KW-0326">Glycosidase</keyword>
<dbReference type="InterPro" id="IPR001579">
    <property type="entry name" value="Glyco_hydro_18_chit_AS"/>
</dbReference>
<feature type="domain" description="GH18" evidence="8">
    <location>
        <begin position="11"/>
        <end position="450"/>
    </location>
</feature>
<reference evidence="9 10" key="1">
    <citation type="submission" date="2020-09" db="EMBL/GenBank/DDBJ databases">
        <title>Flavimobilis rhizosphaerae sp. nov., isolated from rhizosphere soil of Spartina alterniflora.</title>
        <authorList>
            <person name="Hanqin C."/>
        </authorList>
    </citation>
    <scope>NUCLEOTIDE SEQUENCE [LARGE SCALE GENOMIC DNA]</scope>
    <source>
        <strain evidence="9 10">GY 10621</strain>
    </source>
</reference>
<dbReference type="PROSITE" id="PS01095">
    <property type="entry name" value="GH18_1"/>
    <property type="match status" value="1"/>
</dbReference>
<keyword evidence="4" id="KW-0624">Polysaccharide degradation</keyword>
<name>A0ABR9DS27_9MICO</name>
<keyword evidence="3 6" id="KW-0378">Hydrolase</keyword>
<dbReference type="InterPro" id="IPR050314">
    <property type="entry name" value="Glycosyl_Hydrlase_18"/>
</dbReference>
<comment type="caution">
    <text evidence="9">The sequence shown here is derived from an EMBL/GenBank/DDBJ whole genome shotgun (WGS) entry which is preliminary data.</text>
</comment>
<dbReference type="PROSITE" id="PS51910">
    <property type="entry name" value="GH18_2"/>
    <property type="match status" value="1"/>
</dbReference>
<gene>
    <name evidence="9" type="ORF">IGS67_09930</name>
</gene>
<dbReference type="RefSeq" id="WP_192280288.1">
    <property type="nucleotide sequence ID" value="NZ_JACZDF010000005.1"/>
</dbReference>
<dbReference type="SUPFAM" id="SSF51445">
    <property type="entry name" value="(Trans)glycosidases"/>
    <property type="match status" value="1"/>
</dbReference>
<dbReference type="EMBL" id="JACZDF010000005">
    <property type="protein sequence ID" value="MBD9699808.1"/>
    <property type="molecule type" value="Genomic_DNA"/>
</dbReference>
<evidence type="ECO:0000256" key="2">
    <source>
        <dbReference type="ARBA" id="ARBA00012729"/>
    </source>
</evidence>
<dbReference type="Proteomes" id="UP000642107">
    <property type="component" value="Unassembled WGS sequence"/>
</dbReference>
<evidence type="ECO:0000313" key="10">
    <source>
        <dbReference type="Proteomes" id="UP000642107"/>
    </source>
</evidence>
<keyword evidence="4" id="KW-0119">Carbohydrate metabolism</keyword>
<evidence type="ECO:0000256" key="5">
    <source>
        <dbReference type="ARBA" id="ARBA00023295"/>
    </source>
</evidence>
<dbReference type="InterPro" id="IPR029070">
    <property type="entry name" value="Chitinase_insertion_sf"/>
</dbReference>
<evidence type="ECO:0000256" key="7">
    <source>
        <dbReference type="RuleBase" id="RU004453"/>
    </source>
</evidence>